<dbReference type="Pfam" id="PF13560">
    <property type="entry name" value="HTH_31"/>
    <property type="match status" value="1"/>
</dbReference>
<protein>
    <submittedName>
        <fullName evidence="2">Helix-turn-helix</fullName>
    </submittedName>
</protein>
<dbReference type="RefSeq" id="WP_092429432.1">
    <property type="nucleotide sequence ID" value="NZ_FNCL01000014.1"/>
</dbReference>
<dbReference type="SMART" id="SM00530">
    <property type="entry name" value="HTH_XRE"/>
    <property type="match status" value="1"/>
</dbReference>
<reference evidence="3" key="1">
    <citation type="submission" date="2016-10" db="EMBL/GenBank/DDBJ databases">
        <authorList>
            <person name="Varghese N."/>
            <person name="Submissions S."/>
        </authorList>
    </citation>
    <scope>NUCLEOTIDE SEQUENCE [LARGE SCALE GENOMIC DNA]</scope>
    <source>
        <strain evidence="3">DSM 26894</strain>
    </source>
</reference>
<dbReference type="InterPro" id="IPR010982">
    <property type="entry name" value="Lambda_DNA-bd_dom_sf"/>
</dbReference>
<dbReference type="EMBL" id="FOZW01000009">
    <property type="protein sequence ID" value="SFT06857.1"/>
    <property type="molecule type" value="Genomic_DNA"/>
</dbReference>
<dbReference type="Proteomes" id="UP000199392">
    <property type="component" value="Unassembled WGS sequence"/>
</dbReference>
<sequence length="306" mass="34252">MAKTGPRFSDIGDRLRTYRIASGRSVDDLAARLGVSRAAVYRYEKGEVVKIETVQKLANLLQVPMTALLGIDIEFVSDGIVFFERIRQIEARALSSVIVFGPIAYMLTSDEYDEVLREALTETFPDVSTGVQRRLDDLLTSLRGRKETFRARRMGLVSISSVPEIERFLATGLVARRNPSARLVHARRSHAVREVRHIAQMLRSPQMGVQIGVLTEGLPVSGFQIIREMDRSRVVNSPFRVVDIPNVRYGVASIIDMEHVVQMHEDIANRLWTSALTDVPAAQLLEDLADRAEADIARVDRGTGRD</sequence>
<dbReference type="Gene3D" id="1.10.260.40">
    <property type="entry name" value="lambda repressor-like DNA-binding domains"/>
    <property type="match status" value="1"/>
</dbReference>
<dbReference type="AlphaFoldDB" id="A0A1I6UZS9"/>
<dbReference type="OrthoDB" id="5446846at2"/>
<dbReference type="InterPro" id="IPR001387">
    <property type="entry name" value="Cro/C1-type_HTH"/>
</dbReference>
<dbReference type="PROSITE" id="PS50943">
    <property type="entry name" value="HTH_CROC1"/>
    <property type="match status" value="1"/>
</dbReference>
<organism evidence="2 3">
    <name type="scientific">Alloyangia pacifica</name>
    <dbReference type="NCBI Taxonomy" id="311180"/>
    <lineage>
        <taxon>Bacteria</taxon>
        <taxon>Pseudomonadati</taxon>
        <taxon>Pseudomonadota</taxon>
        <taxon>Alphaproteobacteria</taxon>
        <taxon>Rhodobacterales</taxon>
        <taxon>Roseobacteraceae</taxon>
        <taxon>Alloyangia</taxon>
    </lineage>
</organism>
<evidence type="ECO:0000313" key="2">
    <source>
        <dbReference type="EMBL" id="SFT06857.1"/>
    </source>
</evidence>
<keyword evidence="3" id="KW-1185">Reference proteome</keyword>
<proteinExistence type="predicted"/>
<dbReference type="STRING" id="311180.SAMN04488050_109150"/>
<accession>A0A1I6UZS9</accession>
<feature type="domain" description="HTH cro/C1-type" evidence="1">
    <location>
        <begin position="15"/>
        <end position="68"/>
    </location>
</feature>
<evidence type="ECO:0000259" key="1">
    <source>
        <dbReference type="PROSITE" id="PS50943"/>
    </source>
</evidence>
<dbReference type="SUPFAM" id="SSF47413">
    <property type="entry name" value="lambda repressor-like DNA-binding domains"/>
    <property type="match status" value="1"/>
</dbReference>
<gene>
    <name evidence="2" type="ORF">SAMN04488050_109150</name>
</gene>
<dbReference type="GO" id="GO:0003677">
    <property type="term" value="F:DNA binding"/>
    <property type="evidence" value="ECO:0007669"/>
    <property type="project" value="InterPro"/>
</dbReference>
<dbReference type="CDD" id="cd00093">
    <property type="entry name" value="HTH_XRE"/>
    <property type="match status" value="1"/>
</dbReference>
<evidence type="ECO:0000313" key="3">
    <source>
        <dbReference type="Proteomes" id="UP000199392"/>
    </source>
</evidence>
<name>A0A1I6UZS9_9RHOB</name>